<dbReference type="AlphaFoldDB" id="A0A0B7BQ51"/>
<evidence type="ECO:0000313" key="2">
    <source>
        <dbReference type="EMBL" id="CEK94987.1"/>
    </source>
</evidence>
<name>A0A0B7BQ51_9EUPU</name>
<sequence length="66" mass="7496">MEHCSRKVYLHKMGIRDCATCSCGTPKTWLARLSPSLLVKERKPKQKEQPFKVNCVGPGKKTQSYS</sequence>
<protein>
    <submittedName>
        <fullName evidence="2">Uncharacterized protein</fullName>
    </submittedName>
</protein>
<dbReference type="EMBL" id="HACG01048122">
    <property type="protein sequence ID" value="CEK94987.1"/>
    <property type="molecule type" value="Transcribed_RNA"/>
</dbReference>
<feature type="region of interest" description="Disordered" evidence="1">
    <location>
        <begin position="41"/>
        <end position="66"/>
    </location>
</feature>
<gene>
    <name evidence="2" type="primary">ORF204812</name>
</gene>
<reference evidence="2" key="1">
    <citation type="submission" date="2014-12" db="EMBL/GenBank/DDBJ databases">
        <title>Insight into the proteome of Arion vulgaris.</title>
        <authorList>
            <person name="Aradska J."/>
            <person name="Bulat T."/>
            <person name="Smidak R."/>
            <person name="Sarate P."/>
            <person name="Gangsoo J."/>
            <person name="Sialana F."/>
            <person name="Bilban M."/>
            <person name="Lubec G."/>
        </authorList>
    </citation>
    <scope>NUCLEOTIDE SEQUENCE</scope>
    <source>
        <tissue evidence="2">Skin</tissue>
    </source>
</reference>
<organism evidence="2">
    <name type="scientific">Arion vulgaris</name>
    <dbReference type="NCBI Taxonomy" id="1028688"/>
    <lineage>
        <taxon>Eukaryota</taxon>
        <taxon>Metazoa</taxon>
        <taxon>Spiralia</taxon>
        <taxon>Lophotrochozoa</taxon>
        <taxon>Mollusca</taxon>
        <taxon>Gastropoda</taxon>
        <taxon>Heterobranchia</taxon>
        <taxon>Euthyneura</taxon>
        <taxon>Panpulmonata</taxon>
        <taxon>Eupulmonata</taxon>
        <taxon>Stylommatophora</taxon>
        <taxon>Helicina</taxon>
        <taxon>Arionoidea</taxon>
        <taxon>Arionidae</taxon>
        <taxon>Arion</taxon>
    </lineage>
</organism>
<proteinExistence type="predicted"/>
<evidence type="ECO:0000256" key="1">
    <source>
        <dbReference type="SAM" id="MobiDB-lite"/>
    </source>
</evidence>
<accession>A0A0B7BQ51</accession>